<keyword evidence="1" id="KW-0732">Signal</keyword>
<dbReference type="Proteomes" id="UP001324993">
    <property type="component" value="Chromosome"/>
</dbReference>
<evidence type="ECO:0000313" key="2">
    <source>
        <dbReference type="EMBL" id="WPJ97445.1"/>
    </source>
</evidence>
<accession>A0ABZ0RRM8</accession>
<dbReference type="RefSeq" id="WP_319834289.1">
    <property type="nucleotide sequence ID" value="NZ_CP138858.1"/>
</dbReference>
<keyword evidence="3" id="KW-1185">Reference proteome</keyword>
<proteinExistence type="predicted"/>
<feature type="signal peptide" evidence="1">
    <location>
        <begin position="1"/>
        <end position="21"/>
    </location>
</feature>
<gene>
    <name evidence="2" type="ORF">SH580_06940</name>
</gene>
<dbReference type="EMBL" id="CP138858">
    <property type="protein sequence ID" value="WPJ97445.1"/>
    <property type="molecule type" value="Genomic_DNA"/>
</dbReference>
<feature type="chain" id="PRO_5045348467" description="DUF4468 domain-containing protein" evidence="1">
    <location>
        <begin position="22"/>
        <end position="149"/>
    </location>
</feature>
<protein>
    <recommendedName>
        <fullName evidence="4">DUF4468 domain-containing protein</fullName>
    </recommendedName>
</protein>
<organism evidence="2 3">
    <name type="scientific">Coraliomargarita algicola</name>
    <dbReference type="NCBI Taxonomy" id="3092156"/>
    <lineage>
        <taxon>Bacteria</taxon>
        <taxon>Pseudomonadati</taxon>
        <taxon>Verrucomicrobiota</taxon>
        <taxon>Opitutia</taxon>
        <taxon>Puniceicoccales</taxon>
        <taxon>Coraliomargaritaceae</taxon>
        <taxon>Coraliomargarita</taxon>
    </lineage>
</organism>
<name>A0ABZ0RRM8_9BACT</name>
<reference evidence="2 3" key="1">
    <citation type="submission" date="2023-11" db="EMBL/GenBank/DDBJ databases">
        <title>Coraliomargarita sp. nov., isolated from marine algae.</title>
        <authorList>
            <person name="Lee J.K."/>
            <person name="Baek J.H."/>
            <person name="Kim J.M."/>
            <person name="Choi D.G."/>
            <person name="Jeon C.O."/>
        </authorList>
    </citation>
    <scope>NUCLEOTIDE SEQUENCE [LARGE SCALE GENOMIC DNA]</scope>
    <source>
        <strain evidence="2 3">J2-16</strain>
    </source>
</reference>
<evidence type="ECO:0000313" key="3">
    <source>
        <dbReference type="Proteomes" id="UP001324993"/>
    </source>
</evidence>
<sequence>MNLLKITYICFFAFVFSLLSASDRTLVLTHENSGWIGKFYYAVALKFIDVESQRLIDMVNGTDKEDVKMIVISRIELEGEDSLFRIFVVKKDVLKTTVYADSLEIKESEYASINNWFEAKLTTRLTKLIKNKENQILNSQSLLKRISVL</sequence>
<evidence type="ECO:0008006" key="4">
    <source>
        <dbReference type="Google" id="ProtNLM"/>
    </source>
</evidence>
<evidence type="ECO:0000256" key="1">
    <source>
        <dbReference type="SAM" id="SignalP"/>
    </source>
</evidence>